<dbReference type="PANTHER" id="PTHR23159:SF31">
    <property type="entry name" value="CENTROSOME-ASSOCIATED PROTEIN CEP250 ISOFORM X1"/>
    <property type="match status" value="1"/>
</dbReference>
<dbReference type="Gene3D" id="1.10.287.1490">
    <property type="match status" value="1"/>
</dbReference>
<feature type="compositionally biased region" description="Basic and acidic residues" evidence="3">
    <location>
        <begin position="1521"/>
        <end position="1534"/>
    </location>
</feature>
<dbReference type="KEGG" id="egl:EGR_09276"/>
<feature type="region of interest" description="Disordered" evidence="3">
    <location>
        <begin position="484"/>
        <end position="503"/>
    </location>
</feature>
<evidence type="ECO:0000256" key="2">
    <source>
        <dbReference type="SAM" id="Coils"/>
    </source>
</evidence>
<dbReference type="EMBL" id="APAU02000140">
    <property type="protein sequence ID" value="EUB55873.1"/>
    <property type="molecule type" value="Genomic_DNA"/>
</dbReference>
<feature type="compositionally biased region" description="Low complexity" evidence="3">
    <location>
        <begin position="1"/>
        <end position="17"/>
    </location>
</feature>
<feature type="compositionally biased region" description="Polar residues" evidence="3">
    <location>
        <begin position="2129"/>
        <end position="2166"/>
    </location>
</feature>
<comment type="caution">
    <text evidence="5">The sequence shown here is derived from an EMBL/GenBank/DDBJ whole genome shotgun (WGS) entry which is preliminary data.</text>
</comment>
<feature type="coiled-coil region" evidence="2">
    <location>
        <begin position="616"/>
        <end position="1022"/>
    </location>
</feature>
<name>W6U439_ECHGR</name>
<keyword evidence="6" id="KW-1185">Reference proteome</keyword>
<dbReference type="STRING" id="6210.W6U439"/>
<keyword evidence="1 2" id="KW-0175">Coiled coil</keyword>
<dbReference type="GeneID" id="36344991"/>
<evidence type="ECO:0000313" key="5">
    <source>
        <dbReference type="EMBL" id="EUB55873.1"/>
    </source>
</evidence>
<dbReference type="CTD" id="36344991"/>
<feature type="region of interest" description="Disordered" evidence="3">
    <location>
        <begin position="2200"/>
        <end position="2225"/>
    </location>
</feature>
<dbReference type="OMA" id="AGIQMDG"/>
<dbReference type="PANTHER" id="PTHR23159">
    <property type="entry name" value="CENTROSOMAL PROTEIN 2"/>
    <property type="match status" value="1"/>
</dbReference>
<dbReference type="OrthoDB" id="3549872at2759"/>
<feature type="region of interest" description="Disordered" evidence="3">
    <location>
        <begin position="1503"/>
        <end position="1548"/>
    </location>
</feature>
<feature type="compositionally biased region" description="Polar residues" evidence="3">
    <location>
        <begin position="1769"/>
        <end position="1779"/>
    </location>
</feature>
<feature type="coiled-coil region" evidence="2">
    <location>
        <begin position="351"/>
        <end position="399"/>
    </location>
</feature>
<dbReference type="Pfam" id="PF15035">
    <property type="entry name" value="Rootletin"/>
    <property type="match status" value="1"/>
</dbReference>
<dbReference type="RefSeq" id="XP_024347069.1">
    <property type="nucleotide sequence ID" value="XM_024498525.1"/>
</dbReference>
<feature type="region of interest" description="Disordered" evidence="3">
    <location>
        <begin position="1571"/>
        <end position="1601"/>
    </location>
</feature>
<evidence type="ECO:0000256" key="1">
    <source>
        <dbReference type="ARBA" id="ARBA00023054"/>
    </source>
</evidence>
<feature type="compositionally biased region" description="Polar residues" evidence="3">
    <location>
        <begin position="2202"/>
        <end position="2225"/>
    </location>
</feature>
<feature type="domain" description="Rootletin-like coiled-coil" evidence="4">
    <location>
        <begin position="110"/>
        <end position="307"/>
    </location>
</feature>
<dbReference type="Proteomes" id="UP000019149">
    <property type="component" value="Unassembled WGS sequence"/>
</dbReference>
<feature type="coiled-coil region" evidence="2">
    <location>
        <begin position="1801"/>
        <end position="2045"/>
    </location>
</feature>
<protein>
    <submittedName>
        <fullName evidence="5">Rootletin</fullName>
    </submittedName>
</protein>
<feature type="coiled-coil region" evidence="2">
    <location>
        <begin position="1152"/>
        <end position="1270"/>
    </location>
</feature>
<feature type="region of interest" description="Disordered" evidence="3">
    <location>
        <begin position="1"/>
        <end position="24"/>
    </location>
</feature>
<feature type="coiled-coil region" evidence="2">
    <location>
        <begin position="120"/>
        <end position="239"/>
    </location>
</feature>
<feature type="region of interest" description="Disordered" evidence="3">
    <location>
        <begin position="2129"/>
        <end position="2183"/>
    </location>
</feature>
<feature type="coiled-coil region" evidence="2">
    <location>
        <begin position="1300"/>
        <end position="1443"/>
    </location>
</feature>
<evidence type="ECO:0000256" key="3">
    <source>
        <dbReference type="SAM" id="MobiDB-lite"/>
    </source>
</evidence>
<reference evidence="5 6" key="1">
    <citation type="journal article" date="2013" name="Nat. Genet.">
        <title>The genome of the hydatid tapeworm Echinococcus granulosus.</title>
        <authorList>
            <person name="Zheng H."/>
            <person name="Zhang W."/>
            <person name="Zhang L."/>
            <person name="Zhang Z."/>
            <person name="Li J."/>
            <person name="Lu G."/>
            <person name="Zhu Y."/>
            <person name="Wang Y."/>
            <person name="Huang Y."/>
            <person name="Liu J."/>
            <person name="Kang H."/>
            <person name="Chen J."/>
            <person name="Wang L."/>
            <person name="Chen A."/>
            <person name="Yu S."/>
            <person name="Gao Z."/>
            <person name="Jin L."/>
            <person name="Gu W."/>
            <person name="Wang Z."/>
            <person name="Zhao L."/>
            <person name="Shi B."/>
            <person name="Wen H."/>
            <person name="Lin R."/>
            <person name="Jones M.K."/>
            <person name="Brejova B."/>
            <person name="Vinar T."/>
            <person name="Zhao G."/>
            <person name="McManus D.P."/>
            <person name="Chen Z."/>
            <person name="Zhou Y."/>
            <person name="Wang S."/>
        </authorList>
    </citation>
    <scope>NUCLEOTIDE SEQUENCE [LARGE SCALE GENOMIC DNA]</scope>
</reference>
<accession>W6U439</accession>
<proteinExistence type="predicted"/>
<evidence type="ECO:0000313" key="6">
    <source>
        <dbReference type="Proteomes" id="UP000019149"/>
    </source>
</evidence>
<evidence type="ECO:0000259" key="4">
    <source>
        <dbReference type="Pfam" id="PF15035"/>
    </source>
</evidence>
<dbReference type="InterPro" id="IPR055167">
    <property type="entry name" value="Rootletin-like_CC"/>
</dbReference>
<sequence length="2225" mass="254995">MSASETSSSTPHQTPTPGDDSGDTAALAELTTQNMKFTDSRAKFRSENPEPLSLLAESQRLQREMLRVELSEGVDLPPASRGSEVSPVLSMNSPTRTRIQLLEAELLENKRKVSSLQEGNQRHQKLIQTLQGQLAQYKRKNTDLEMEVEDLKLEVQKNAKKLQSKEMEHDSRLDARESMAKMREESLIAELENLTSTLEAERNKSAEFSRANEVLQDQLEEAAAANQGLSRDVAQLTQAWRQATQQLEKREVDWQNEETAFNEYFATEHNRLLALWREVVGLRRAFAELRHHTARDFTQMSSEIMRTGQSLQSACSALGNNLKAAELESADALAKSRRQLMAEEADAKARSQSLAESLERSQARLVEAEDQIMQLNRRVQELMAEVADKDRVLNTLQRLRASLPSPKHSDAEGEPAGEDPVAVTKRLIEQTRAMHQALSQIAQTVLADTANADVDEAQEPFMVSFQHQMETGDWVEDEAGVLVTPRSRRPRSTSPSSEHHSPQLLFALPRSPSIAPPLKLAATTVSAVQSALNRRATQVQALRLKLSSLRGRFEGMNKRFEESEGERTRLVEHAGNLRSDLDLVRKEVDSLRVERDKIKHALSISIEERNILERARATNMEQINSLQAELEQFRQLLYETSKERDGLVEQRNAKQLEYESKVRETTRLQRTLEQAETRISQLREELSAAHSAEEQLEKRNSTLSNDYSEVTGKLERLERRISELTEQLDLIQQEKQKLQDKVIGLESIIEAREYERSELTLQLNRSTSNETRALEERNHLRAEVQQVRNQLSRSDAELQLSSAELERLRETLARMEQQHLQTEAETLRANRERAELAEEVAAANRQVSNLTEEAETLRREVGQQAGVVSRLNEEREEMMRDKDDLSSRLSLNERERRQLSDLVARLRADREVLDNEAFLAQRQITELKNKAEKQETDIANLTLRRNTLQGMLIILTAEVQRLRSDFETELSKIQRQRDRLGAKYTAEVEELRANLATAEQRLAEAEEAAVQAVLRADRAAAEATKASILEAGRYGMSERESQRWAEEQARLNHELLLAQRQVLRGFTRALLERDDALMRAEQERQKILALAAEDHATVRERILLLQETITDLEKTLDRTRREAASRAEKDDVALKTTTEDLRACREQFEEFKASHEKEVLGLKAEVKALESSLERTVHEYNEVQLQLRLCEEPRYTNRSEYSETAKILRETEESRNNLRREVVDLRKQLKETESAKCALEVTVQEMRRQMRELEAERGGQSRILNEMRERLESSECEQRNRKVEMHSPLAISRPRDDLAMKELRQKLSECELVNSRLQQKCAELRTNLGEEIANLEEVKRECVMLKKQLAEEEAVRHNLETELGSLQRRHADAEDRLRAHKWTTGLSTEEANRDCKRLEEVKRILQSRLETSEQANARLNADLTSAQRRLQALQLELTASSESRMDAESRLASIHSLMRRLLGFRQRQGSLPVLMLNSKKRNGDIDDNEMMWVEDNCDGHSNYQHHLDRRSRSISPNKKHNNSDSRSHSADRRAHLPPTGWSEAQAEGGVIQKTTVTTAAATTTATTGTTIISQSLDSPGQLLKRRTSPASPPLHLGADLDPDAVSFSLREVLRQMEQMEKERDDAVMAKHVNEEKLFNVTSQLNEKSDEAQQLRQILRSIEEEQKSLSEQLRKSHDELLNKETELRRMKKERDVAFVRVEELQRRLKLMEEECKVIQDRLNASKNQEAKAAEDHRRELRKSLEEAEARLASAESARRSLQADLHRQRTITSDKSTEIQAVNPPETEKLKISGTETLKSRLESTQSEMSSLHEKLAEARAAIDRLGQQCEHAAQRESEARTKAQRFAERVTELEQENAQLQERLSSAQRLMTSMDHDNRLLQERLENTQTSLRDCKEQLEQVNTRIQKLQGDLTEADLVRCDLEAQNRQLTRQKNDQEILQKDLTQQIISIKLEKENTQTKLDNLLKNRKEWEKMKGDLEFEVSDLKEKLKELHVNLDHVTRERLREKELNSVIVSSQEDVRKRTQKLEEENLDYRRQIQRLSAQLALREESHASRLDELLRQRHAQMETELEKKSVALLQCEKALKAKEMSHCQRVKTLEEQIRMLNDQLSHEANRRQLYMSTSRLPIESPSVTHYPSASQLSHTMAQSHESLANPREFSSSPEGVNTARPPRAPQPQSTATVTTTVLAGRAPTVDAALSVSVQTESRPTASTSGTQTPSIRIP</sequence>
<organism evidence="5 6">
    <name type="scientific">Echinococcus granulosus</name>
    <name type="common">Hydatid tapeworm</name>
    <dbReference type="NCBI Taxonomy" id="6210"/>
    <lineage>
        <taxon>Eukaryota</taxon>
        <taxon>Metazoa</taxon>
        <taxon>Spiralia</taxon>
        <taxon>Lophotrochozoa</taxon>
        <taxon>Platyhelminthes</taxon>
        <taxon>Cestoda</taxon>
        <taxon>Eucestoda</taxon>
        <taxon>Cyclophyllidea</taxon>
        <taxon>Taeniidae</taxon>
        <taxon>Echinococcus</taxon>
        <taxon>Echinococcus granulosus group</taxon>
    </lineage>
</organism>
<feature type="region of interest" description="Disordered" evidence="3">
    <location>
        <begin position="1756"/>
        <end position="1787"/>
    </location>
</feature>
<gene>
    <name evidence="5" type="ORF">EGR_09276</name>
</gene>